<dbReference type="Proteomes" id="UP001219956">
    <property type="component" value="Unassembled WGS sequence"/>
</dbReference>
<dbReference type="PROSITE" id="PS51186">
    <property type="entry name" value="GNAT"/>
    <property type="match status" value="1"/>
</dbReference>
<dbReference type="Gene3D" id="3.40.630.30">
    <property type="match status" value="1"/>
</dbReference>
<proteinExistence type="predicted"/>
<dbReference type="EMBL" id="JAQQLF010000005">
    <property type="protein sequence ID" value="MDC7716473.1"/>
    <property type="molecule type" value="Genomic_DNA"/>
</dbReference>
<reference evidence="2 3" key="1">
    <citation type="submission" date="2023-01" db="EMBL/GenBank/DDBJ databases">
        <title>Novel species of the genus Vogesella isolated from rivers.</title>
        <authorList>
            <person name="Lu H."/>
        </authorList>
    </citation>
    <scope>NUCLEOTIDE SEQUENCE [LARGE SCALE GENOMIC DNA]</scope>
    <source>
        <strain evidence="2 3">DC21W</strain>
    </source>
</reference>
<dbReference type="SUPFAM" id="SSF55729">
    <property type="entry name" value="Acyl-CoA N-acyltransferases (Nat)"/>
    <property type="match status" value="1"/>
</dbReference>
<dbReference type="CDD" id="cd04301">
    <property type="entry name" value="NAT_SF"/>
    <property type="match status" value="1"/>
</dbReference>
<dbReference type="RefSeq" id="WP_272750882.1">
    <property type="nucleotide sequence ID" value="NZ_JAQQLF010000005.1"/>
</dbReference>
<dbReference type="InterPro" id="IPR000182">
    <property type="entry name" value="GNAT_dom"/>
</dbReference>
<keyword evidence="3" id="KW-1185">Reference proteome</keyword>
<dbReference type="Pfam" id="PF13508">
    <property type="entry name" value="Acetyltransf_7"/>
    <property type="match status" value="1"/>
</dbReference>
<evidence type="ECO:0000313" key="3">
    <source>
        <dbReference type="Proteomes" id="UP001219956"/>
    </source>
</evidence>
<gene>
    <name evidence="2" type="ORF">PQU95_04485</name>
</gene>
<organism evidence="2 3">
    <name type="scientific">Vogesella aquatica</name>
    <dbReference type="NCBI Taxonomy" id="2984206"/>
    <lineage>
        <taxon>Bacteria</taxon>
        <taxon>Pseudomonadati</taxon>
        <taxon>Pseudomonadota</taxon>
        <taxon>Betaproteobacteria</taxon>
        <taxon>Neisseriales</taxon>
        <taxon>Chromobacteriaceae</taxon>
        <taxon>Vogesella</taxon>
    </lineage>
</organism>
<sequence length="146" mass="16169">MPTPLSFPPASNDDLSTIDSLVRNAMAGHYQRHQLAWDSAAFRLRAADTRFHWLQLGNARVGIIGYRLEASAVYLAELHLLPAWQGRGLGAQALAWLRQQAAGHGELRLRTFHDSRAVAFYVREGFEVVRQDGVLLGLSCPLPPLA</sequence>
<feature type="domain" description="N-acetyltransferase" evidence="1">
    <location>
        <begin position="5"/>
        <end position="143"/>
    </location>
</feature>
<accession>A0ABT5IVD1</accession>
<evidence type="ECO:0000313" key="2">
    <source>
        <dbReference type="EMBL" id="MDC7716473.1"/>
    </source>
</evidence>
<comment type="caution">
    <text evidence="2">The sequence shown here is derived from an EMBL/GenBank/DDBJ whole genome shotgun (WGS) entry which is preliminary data.</text>
</comment>
<name>A0ABT5IVD1_9NEIS</name>
<dbReference type="InterPro" id="IPR016181">
    <property type="entry name" value="Acyl_CoA_acyltransferase"/>
</dbReference>
<evidence type="ECO:0000259" key="1">
    <source>
        <dbReference type="PROSITE" id="PS51186"/>
    </source>
</evidence>
<protein>
    <submittedName>
        <fullName evidence="2">GNAT family N-acetyltransferase</fullName>
    </submittedName>
</protein>